<dbReference type="InterPro" id="IPR005011">
    <property type="entry name" value="SNU66/SART1"/>
</dbReference>
<dbReference type="FunCoup" id="A0A3N4L335">
    <property type="interactions" value="810"/>
</dbReference>
<feature type="region of interest" description="Disordered" evidence="7">
    <location>
        <begin position="268"/>
        <end position="349"/>
    </location>
</feature>
<feature type="compositionally biased region" description="Polar residues" evidence="7">
    <location>
        <begin position="310"/>
        <end position="321"/>
    </location>
</feature>
<evidence type="ECO:0000256" key="6">
    <source>
        <dbReference type="SAM" id="Coils"/>
    </source>
</evidence>
<dbReference type="OrthoDB" id="5583at2759"/>
<dbReference type="GO" id="GO:0045292">
    <property type="term" value="P:mRNA cis splicing, via spliceosome"/>
    <property type="evidence" value="ECO:0007669"/>
    <property type="project" value="TreeGrafter"/>
</dbReference>
<dbReference type="STRING" id="1392247.A0A3N4L335"/>
<proteinExistence type="inferred from homology"/>
<protein>
    <submittedName>
        <fullName evidence="8">SART-1 protein</fullName>
    </submittedName>
</protein>
<dbReference type="EMBL" id="ML119106">
    <property type="protein sequence ID" value="RPB17267.1"/>
    <property type="molecule type" value="Genomic_DNA"/>
</dbReference>
<reference evidence="8 9" key="1">
    <citation type="journal article" date="2018" name="Nat. Ecol. Evol.">
        <title>Pezizomycetes genomes reveal the molecular basis of ectomycorrhizal truffle lifestyle.</title>
        <authorList>
            <person name="Murat C."/>
            <person name="Payen T."/>
            <person name="Noel B."/>
            <person name="Kuo A."/>
            <person name="Morin E."/>
            <person name="Chen J."/>
            <person name="Kohler A."/>
            <person name="Krizsan K."/>
            <person name="Balestrini R."/>
            <person name="Da Silva C."/>
            <person name="Montanini B."/>
            <person name="Hainaut M."/>
            <person name="Levati E."/>
            <person name="Barry K.W."/>
            <person name="Belfiori B."/>
            <person name="Cichocki N."/>
            <person name="Clum A."/>
            <person name="Dockter R.B."/>
            <person name="Fauchery L."/>
            <person name="Guy J."/>
            <person name="Iotti M."/>
            <person name="Le Tacon F."/>
            <person name="Lindquist E.A."/>
            <person name="Lipzen A."/>
            <person name="Malagnac F."/>
            <person name="Mello A."/>
            <person name="Molinier V."/>
            <person name="Miyauchi S."/>
            <person name="Poulain J."/>
            <person name="Riccioni C."/>
            <person name="Rubini A."/>
            <person name="Sitrit Y."/>
            <person name="Splivallo R."/>
            <person name="Traeger S."/>
            <person name="Wang M."/>
            <person name="Zifcakova L."/>
            <person name="Wipf D."/>
            <person name="Zambonelli A."/>
            <person name="Paolocci F."/>
            <person name="Nowrousian M."/>
            <person name="Ottonello S."/>
            <person name="Baldrian P."/>
            <person name="Spatafora J.W."/>
            <person name="Henrissat B."/>
            <person name="Nagy L.G."/>
            <person name="Aury J.M."/>
            <person name="Wincker P."/>
            <person name="Grigoriev I.V."/>
            <person name="Bonfante P."/>
            <person name="Martin F.M."/>
        </authorList>
    </citation>
    <scope>NUCLEOTIDE SEQUENCE [LARGE SCALE GENOMIC DNA]</scope>
    <source>
        <strain evidence="8 9">CCBAS932</strain>
    </source>
</reference>
<organism evidence="8 9">
    <name type="scientific">Morchella conica CCBAS932</name>
    <dbReference type="NCBI Taxonomy" id="1392247"/>
    <lineage>
        <taxon>Eukaryota</taxon>
        <taxon>Fungi</taxon>
        <taxon>Dikarya</taxon>
        <taxon>Ascomycota</taxon>
        <taxon>Pezizomycotina</taxon>
        <taxon>Pezizomycetes</taxon>
        <taxon>Pezizales</taxon>
        <taxon>Morchellaceae</taxon>
        <taxon>Morchella</taxon>
    </lineage>
</organism>
<keyword evidence="3" id="KW-0507">mRNA processing</keyword>
<feature type="coiled-coil region" evidence="6">
    <location>
        <begin position="372"/>
        <end position="399"/>
    </location>
</feature>
<feature type="region of interest" description="Disordered" evidence="7">
    <location>
        <begin position="118"/>
        <end position="137"/>
    </location>
</feature>
<dbReference type="AlphaFoldDB" id="A0A3N4L335"/>
<dbReference type="Pfam" id="PF19252">
    <property type="entry name" value="HIND"/>
    <property type="match status" value="1"/>
</dbReference>
<feature type="compositionally biased region" description="Basic and acidic residues" evidence="7">
    <location>
        <begin position="38"/>
        <end position="49"/>
    </location>
</feature>
<sequence length="670" mass="76120">MEESLSLEETNKLRISLGLKPLKVDTESKPSGGAIGEKTYDNSVEGHERRAVDNWKQHETEIQKEATRKAKLDGIKKARDVAKRFAQLEGKGLGEEEENEEDTTTWVKKMKRRQKKLAERMAKDKEEEEERALREHKEYTADQLAGVRVGHDLDELHEGEEGTILTLKDTTIEENEEDGDELVSTELAERERLNERMELKKKKPVYNAYDDDENGERSVLAQYDEEIDGKKKKRFVLDGSGNSADINAHREEVIEKLKAKPIKITLDLPKPEVVSDYAMNTNIRKSKKKKSKSTRKKTEDDDSLAPPPENTQEAPDTNSMEVDSAPASAPKPKRTYKETSFVDDEDLQDSLATQRRAALKKRKILKPDAFARKLLEDAAAVAEEVLDEAENAMVDDEEEPGLIIDETTEFVANLRAAVIPERKNIKVEASRITSMADDWVEPLNGDIEDMEVDSVDDVDGKAGHKSNNITPGPPDGAPEFSSTGLEEEMTMSRGVGATLAMLNQRGLLKRDEEAENKVQLLRDRQNFNVQKRLREVEAEEKAKSQRLRDRQSGKFDRMSAREREEHARWENKQRDLQEARDLQTRFKEYRPDVNLQYKDEFGRDMTPKEAFKHLSHQFHGKGSGKAKTEKRLKKIEDEKKREATSSLNTNSASAVQAAAKKGKQAGVRLM</sequence>
<feature type="region of interest" description="Disordered" evidence="7">
    <location>
        <begin position="637"/>
        <end position="670"/>
    </location>
</feature>
<dbReference type="PANTHER" id="PTHR14152">
    <property type="entry name" value="SQUAMOUS CELL CARCINOMA ANTIGEN RECOGNISED BY CYTOTOXIC T LYMPHOCYTES"/>
    <property type="match status" value="1"/>
</dbReference>
<dbReference type="Proteomes" id="UP000277580">
    <property type="component" value="Unassembled WGS sequence"/>
</dbReference>
<evidence type="ECO:0000256" key="5">
    <source>
        <dbReference type="ARBA" id="ARBA00023242"/>
    </source>
</evidence>
<comment type="subcellular location">
    <subcellularLocation>
        <location evidence="1">Nucleus</location>
    </subcellularLocation>
</comment>
<feature type="region of interest" description="Disordered" evidence="7">
    <location>
        <begin position="23"/>
        <end position="49"/>
    </location>
</feature>
<keyword evidence="4" id="KW-0508">mRNA splicing</keyword>
<evidence type="ECO:0000256" key="1">
    <source>
        <dbReference type="ARBA" id="ARBA00004123"/>
    </source>
</evidence>
<evidence type="ECO:0000256" key="2">
    <source>
        <dbReference type="ARBA" id="ARBA00006076"/>
    </source>
</evidence>
<gene>
    <name evidence="8" type="ORF">P167DRAFT_515607</name>
</gene>
<dbReference type="InterPro" id="IPR045347">
    <property type="entry name" value="HIND"/>
</dbReference>
<comment type="similarity">
    <text evidence="2">Belongs to the SNU66/SART1 family.</text>
</comment>
<dbReference type="GO" id="GO:0000481">
    <property type="term" value="P:maturation of 5S rRNA"/>
    <property type="evidence" value="ECO:0007669"/>
    <property type="project" value="TreeGrafter"/>
</dbReference>
<evidence type="ECO:0000256" key="7">
    <source>
        <dbReference type="SAM" id="MobiDB-lite"/>
    </source>
</evidence>
<feature type="region of interest" description="Disordered" evidence="7">
    <location>
        <begin position="539"/>
        <end position="572"/>
    </location>
</feature>
<feature type="compositionally biased region" description="Basic residues" evidence="7">
    <location>
        <begin position="284"/>
        <end position="295"/>
    </location>
</feature>
<dbReference type="InParanoid" id="A0A3N4L335"/>
<keyword evidence="6" id="KW-0175">Coiled coil</keyword>
<dbReference type="Pfam" id="PF03343">
    <property type="entry name" value="SART-1"/>
    <property type="match status" value="1"/>
</dbReference>
<evidence type="ECO:0000256" key="3">
    <source>
        <dbReference type="ARBA" id="ARBA00022664"/>
    </source>
</evidence>
<accession>A0A3N4L335</accession>
<feature type="region of interest" description="Disordered" evidence="7">
    <location>
        <begin position="457"/>
        <end position="484"/>
    </location>
</feature>
<evidence type="ECO:0000256" key="4">
    <source>
        <dbReference type="ARBA" id="ARBA00023187"/>
    </source>
</evidence>
<evidence type="ECO:0000313" key="8">
    <source>
        <dbReference type="EMBL" id="RPB17267.1"/>
    </source>
</evidence>
<keyword evidence="9" id="KW-1185">Reference proteome</keyword>
<evidence type="ECO:0000313" key="9">
    <source>
        <dbReference type="Proteomes" id="UP000277580"/>
    </source>
</evidence>
<feature type="compositionally biased region" description="Low complexity" evidence="7">
    <location>
        <begin position="644"/>
        <end position="670"/>
    </location>
</feature>
<name>A0A3N4L335_9PEZI</name>
<dbReference type="GO" id="GO:0046540">
    <property type="term" value="C:U4/U6 x U5 tri-snRNP complex"/>
    <property type="evidence" value="ECO:0007669"/>
    <property type="project" value="InterPro"/>
</dbReference>
<keyword evidence="5" id="KW-0539">Nucleus</keyword>
<dbReference type="PANTHER" id="PTHR14152:SF5">
    <property type="entry name" value="U4_U6.U5 TRI-SNRNP-ASSOCIATED PROTEIN 1"/>
    <property type="match status" value="1"/>
</dbReference>